<dbReference type="Proteomes" id="UP000286678">
    <property type="component" value="Unassembled WGS sequence"/>
</dbReference>
<dbReference type="GO" id="GO:0044550">
    <property type="term" value="P:secondary metabolite biosynthetic process"/>
    <property type="evidence" value="ECO:0007669"/>
    <property type="project" value="TreeGrafter"/>
</dbReference>
<dbReference type="InterPro" id="IPR016039">
    <property type="entry name" value="Thiolase-like"/>
</dbReference>
<dbReference type="GO" id="GO:0004315">
    <property type="term" value="F:3-oxoacyl-[acyl-carrier-protein] synthase activity"/>
    <property type="evidence" value="ECO:0007669"/>
    <property type="project" value="InterPro"/>
</dbReference>
<dbReference type="InterPro" id="IPR013751">
    <property type="entry name" value="ACP_syn_III_N"/>
</dbReference>
<feature type="domain" description="Beta-ketoacyl-[acyl-carrier-protein] synthase III C-terminal" evidence="14">
    <location>
        <begin position="233"/>
        <end position="322"/>
    </location>
</feature>
<dbReference type="RefSeq" id="WP_126832633.1">
    <property type="nucleotide sequence ID" value="NZ_JBLXIO010000018.1"/>
</dbReference>
<dbReference type="EMBL" id="PIPT01000001">
    <property type="protein sequence ID" value="RUO50889.1"/>
    <property type="molecule type" value="Genomic_DNA"/>
</dbReference>
<feature type="active site" evidence="13">
    <location>
        <position position="112"/>
    </location>
</feature>
<feature type="region of interest" description="ACP-binding" evidence="13">
    <location>
        <begin position="250"/>
        <end position="254"/>
    </location>
</feature>
<gene>
    <name evidence="13" type="primary">fabH</name>
    <name evidence="16" type="ORF">CWE21_01995</name>
</gene>
<keyword evidence="11 13" id="KW-0012">Acyltransferase</keyword>
<proteinExistence type="inferred from homology"/>
<feature type="domain" description="Beta-ketoacyl-[acyl-carrier-protein] synthase III N-terminal" evidence="15">
    <location>
        <begin position="106"/>
        <end position="183"/>
    </location>
</feature>
<name>A0A432XQ80_9GAMM</name>
<comment type="catalytic activity">
    <reaction evidence="12">
        <text>malonyl-[ACP] + acetyl-CoA + H(+) = 3-oxobutanoyl-[ACP] + CO2 + CoA</text>
        <dbReference type="Rhea" id="RHEA:12080"/>
        <dbReference type="Rhea" id="RHEA-COMP:9623"/>
        <dbReference type="Rhea" id="RHEA-COMP:9625"/>
        <dbReference type="ChEBI" id="CHEBI:15378"/>
        <dbReference type="ChEBI" id="CHEBI:16526"/>
        <dbReference type="ChEBI" id="CHEBI:57287"/>
        <dbReference type="ChEBI" id="CHEBI:57288"/>
        <dbReference type="ChEBI" id="CHEBI:78449"/>
        <dbReference type="ChEBI" id="CHEBI:78450"/>
        <dbReference type="EC" id="2.3.1.180"/>
    </reaction>
    <physiologicalReaction direction="left-to-right" evidence="12">
        <dbReference type="Rhea" id="RHEA:12081"/>
    </physiologicalReaction>
</comment>
<dbReference type="EC" id="2.3.1.180" evidence="3 13"/>
<comment type="caution">
    <text evidence="16">The sequence shown here is derived from an EMBL/GenBank/DDBJ whole genome shotgun (WGS) entry which is preliminary data.</text>
</comment>
<keyword evidence="10 13" id="KW-0511">Multifunctional enzyme</keyword>
<keyword evidence="9 13" id="KW-0275">Fatty acid biosynthesis</keyword>
<comment type="pathway">
    <text evidence="1 13">Lipid metabolism; fatty acid biosynthesis.</text>
</comment>
<dbReference type="NCBIfam" id="NF006829">
    <property type="entry name" value="PRK09352.1"/>
    <property type="match status" value="1"/>
</dbReference>
<comment type="similarity">
    <text evidence="2 13">Belongs to the thiolase-like superfamily. FabH family.</text>
</comment>
<dbReference type="InterPro" id="IPR013747">
    <property type="entry name" value="ACP_syn_III_C"/>
</dbReference>
<evidence type="ECO:0000256" key="7">
    <source>
        <dbReference type="ARBA" id="ARBA00022832"/>
    </source>
</evidence>
<dbReference type="Pfam" id="PF08541">
    <property type="entry name" value="ACP_syn_III_C"/>
    <property type="match status" value="1"/>
</dbReference>
<keyword evidence="6 13" id="KW-0808">Transferase</keyword>
<dbReference type="OrthoDB" id="9815506at2"/>
<dbReference type="SUPFAM" id="SSF53901">
    <property type="entry name" value="Thiolase-like"/>
    <property type="match status" value="1"/>
</dbReference>
<keyword evidence="8 13" id="KW-0443">Lipid metabolism</keyword>
<evidence type="ECO:0000256" key="1">
    <source>
        <dbReference type="ARBA" id="ARBA00005194"/>
    </source>
</evidence>
<evidence type="ECO:0000256" key="5">
    <source>
        <dbReference type="ARBA" id="ARBA00022516"/>
    </source>
</evidence>
<evidence type="ECO:0000256" key="13">
    <source>
        <dbReference type="HAMAP-Rule" id="MF_01815"/>
    </source>
</evidence>
<dbReference type="UniPathway" id="UPA00094"/>
<evidence type="ECO:0000256" key="11">
    <source>
        <dbReference type="ARBA" id="ARBA00023315"/>
    </source>
</evidence>
<evidence type="ECO:0000256" key="4">
    <source>
        <dbReference type="ARBA" id="ARBA00022490"/>
    </source>
</evidence>
<protein>
    <recommendedName>
        <fullName evidence="3 13">Beta-ketoacyl-[acyl-carrier-protein] synthase III</fullName>
        <shortName evidence="13">Beta-ketoacyl-ACP synthase III</shortName>
        <shortName evidence="13">KAS III</shortName>
        <ecNumber evidence="3 13">2.3.1.180</ecNumber>
    </recommendedName>
    <alternativeName>
        <fullName evidence="13">3-oxoacyl-[acyl-carrier-protein] synthase 3</fullName>
    </alternativeName>
    <alternativeName>
        <fullName evidence="13">3-oxoacyl-[acyl-carrier-protein] synthase III</fullName>
    </alternativeName>
</protein>
<evidence type="ECO:0000256" key="10">
    <source>
        <dbReference type="ARBA" id="ARBA00023268"/>
    </source>
</evidence>
<evidence type="ECO:0000313" key="16">
    <source>
        <dbReference type="EMBL" id="RUO50889.1"/>
    </source>
</evidence>
<evidence type="ECO:0000256" key="2">
    <source>
        <dbReference type="ARBA" id="ARBA00008642"/>
    </source>
</evidence>
<evidence type="ECO:0000256" key="9">
    <source>
        <dbReference type="ARBA" id="ARBA00023160"/>
    </source>
</evidence>
<reference evidence="17" key="1">
    <citation type="journal article" date="2018" name="Front. Microbiol.">
        <title>Genome-Based Analysis Reveals the Taxonomy and Diversity of the Family Idiomarinaceae.</title>
        <authorList>
            <person name="Liu Y."/>
            <person name="Lai Q."/>
            <person name="Shao Z."/>
        </authorList>
    </citation>
    <scope>NUCLEOTIDE SEQUENCE [LARGE SCALE GENOMIC DNA]</scope>
    <source>
        <strain evidence="17">SW15</strain>
    </source>
</reference>
<keyword evidence="4 13" id="KW-0963">Cytoplasm</keyword>
<comment type="domain">
    <text evidence="13">The last Arg residue of the ACP-binding site is essential for the weak association between ACP/AcpP and FabH.</text>
</comment>
<accession>A0A432XQ80</accession>
<evidence type="ECO:0000259" key="15">
    <source>
        <dbReference type="Pfam" id="PF08545"/>
    </source>
</evidence>
<comment type="subunit">
    <text evidence="13">Homodimer.</text>
</comment>
<evidence type="ECO:0000256" key="12">
    <source>
        <dbReference type="ARBA" id="ARBA00051096"/>
    </source>
</evidence>
<comment type="function">
    <text evidence="13">Catalyzes the condensation reaction of fatty acid synthesis by the addition to an acyl acceptor of two carbons from malonyl-ACP. Catalyzes the first condensation reaction which initiates fatty acid synthesis and may therefore play a role in governing the total rate of fatty acid production. Possesses both acetoacetyl-ACP synthase and acetyl transacylase activities. Its substrate specificity determines the biosynthesis of branched-chain and/or straight-chain of fatty acids.</text>
</comment>
<evidence type="ECO:0000256" key="3">
    <source>
        <dbReference type="ARBA" id="ARBA00012333"/>
    </source>
</evidence>
<dbReference type="GO" id="GO:0033818">
    <property type="term" value="F:beta-ketoacyl-acyl-carrier-protein synthase III activity"/>
    <property type="evidence" value="ECO:0007669"/>
    <property type="project" value="UniProtKB-UniRule"/>
</dbReference>
<dbReference type="Pfam" id="PF08545">
    <property type="entry name" value="ACP_syn_III"/>
    <property type="match status" value="1"/>
</dbReference>
<comment type="subcellular location">
    <subcellularLocation>
        <location evidence="13">Cytoplasm</location>
    </subcellularLocation>
</comment>
<dbReference type="InterPro" id="IPR004655">
    <property type="entry name" value="FabH"/>
</dbReference>
<dbReference type="CDD" id="cd00830">
    <property type="entry name" value="KAS_III"/>
    <property type="match status" value="1"/>
</dbReference>
<dbReference type="AlphaFoldDB" id="A0A432XQ80"/>
<dbReference type="PANTHER" id="PTHR34069">
    <property type="entry name" value="3-OXOACYL-[ACYL-CARRIER-PROTEIN] SYNTHASE 3"/>
    <property type="match status" value="1"/>
</dbReference>
<organism evidence="16 17">
    <name type="scientific">Pseudidiomarina aquimaris</name>
    <dbReference type="NCBI Taxonomy" id="641841"/>
    <lineage>
        <taxon>Bacteria</taxon>
        <taxon>Pseudomonadati</taxon>
        <taxon>Pseudomonadota</taxon>
        <taxon>Gammaproteobacteria</taxon>
        <taxon>Alteromonadales</taxon>
        <taxon>Idiomarinaceae</taxon>
        <taxon>Pseudidiomarina</taxon>
    </lineage>
</organism>
<keyword evidence="17" id="KW-1185">Reference proteome</keyword>
<dbReference type="HAMAP" id="MF_01815">
    <property type="entry name" value="FabH"/>
    <property type="match status" value="1"/>
</dbReference>
<dbReference type="PANTHER" id="PTHR34069:SF2">
    <property type="entry name" value="BETA-KETOACYL-[ACYL-CARRIER-PROTEIN] SYNTHASE III"/>
    <property type="match status" value="1"/>
</dbReference>
<dbReference type="GO" id="GO:0005737">
    <property type="term" value="C:cytoplasm"/>
    <property type="evidence" value="ECO:0007669"/>
    <property type="project" value="UniProtKB-SubCell"/>
</dbReference>
<dbReference type="Gene3D" id="3.40.47.10">
    <property type="match status" value="1"/>
</dbReference>
<dbReference type="GO" id="GO:0006633">
    <property type="term" value="P:fatty acid biosynthetic process"/>
    <property type="evidence" value="ECO:0007669"/>
    <property type="project" value="UniProtKB-UniRule"/>
</dbReference>
<sequence>MFARIAGTGHYLPAQCLTNAMLEQRVETSHEWIVERTGIHQRHIASASENAVTMGVVAARRALEAANLAIDAIDLIVVATTSNDRAFPSVACEIQAALTEQNIPAFDVAAACSGFLFAMSVADQYIRSGTYKNVLVIGTDVLSRLCRPDDRNTIILFGDGAGAAVLQASPQPGILSTHLYSAGEFADLLGVNHVQRHSDESAEALSEAWMYMKGNEVFKVAVSKLSELVSETLAANAMSAEDLDWLVPHQANLRIIKATAKKLKMPMSQVITTLEDTGNTSAASVPIALDVAIRDGRIKRGQNLLLEAFGGGFAWGSALINY</sequence>
<keyword evidence="7 13" id="KW-0276">Fatty acid metabolism</keyword>
<keyword evidence="5 13" id="KW-0444">Lipid biosynthesis</keyword>
<evidence type="ECO:0000259" key="14">
    <source>
        <dbReference type="Pfam" id="PF08541"/>
    </source>
</evidence>
<evidence type="ECO:0000256" key="6">
    <source>
        <dbReference type="ARBA" id="ARBA00022679"/>
    </source>
</evidence>
<feature type="active site" evidence="13">
    <location>
        <position position="279"/>
    </location>
</feature>
<evidence type="ECO:0000313" key="17">
    <source>
        <dbReference type="Proteomes" id="UP000286678"/>
    </source>
</evidence>
<dbReference type="FunFam" id="3.40.47.10:FF:000004">
    <property type="entry name" value="3-oxoacyl-[acyl-carrier-protein] synthase 3"/>
    <property type="match status" value="1"/>
</dbReference>
<feature type="active site" evidence="13">
    <location>
        <position position="249"/>
    </location>
</feature>
<evidence type="ECO:0000256" key="8">
    <source>
        <dbReference type="ARBA" id="ARBA00023098"/>
    </source>
</evidence>
<dbReference type="NCBIfam" id="TIGR00747">
    <property type="entry name" value="fabH"/>
    <property type="match status" value="1"/>
</dbReference>